<keyword evidence="1" id="KW-1133">Transmembrane helix</keyword>
<evidence type="ECO:0000256" key="1">
    <source>
        <dbReference type="SAM" id="Phobius"/>
    </source>
</evidence>
<evidence type="ECO:0000313" key="2">
    <source>
        <dbReference type="EMBL" id="MFM1525236.1"/>
    </source>
</evidence>
<organism evidence="2 3">
    <name type="scientific">Helcococcus bovis</name>
    <dbReference type="NCBI Taxonomy" id="3153252"/>
    <lineage>
        <taxon>Bacteria</taxon>
        <taxon>Bacillati</taxon>
        <taxon>Bacillota</taxon>
        <taxon>Tissierellia</taxon>
        <taxon>Tissierellales</taxon>
        <taxon>Peptoniphilaceae</taxon>
        <taxon>Helcococcus</taxon>
    </lineage>
</organism>
<reference evidence="2 3" key="1">
    <citation type="journal article" date="2024" name="Front. Microbiol.">
        <title>Pangenomic and biochemical analyses of Helcococcus ovis reveal widespread tetracycline resistance and a novel bacterial species, Helcococcus bovis.</title>
        <authorList>
            <person name="Cunha F."/>
            <person name="Zhai Y."/>
            <person name="Casaro S."/>
            <person name="Jones K.L."/>
            <person name="Hernandez M."/>
            <person name="Bisinotto R.S."/>
            <person name="Kariyawasam S."/>
            <person name="Brown M.B."/>
            <person name="Phillips A."/>
            <person name="Jeong K.C."/>
            <person name="Galvao K.N."/>
        </authorList>
    </citation>
    <scope>NUCLEOTIDE SEQUENCE [LARGE SCALE GENOMIC DNA]</scope>
    <source>
        <strain evidence="2 3">KG197</strain>
    </source>
</reference>
<protein>
    <submittedName>
        <fullName evidence="2">Uncharacterized protein</fullName>
    </submittedName>
</protein>
<evidence type="ECO:0000313" key="3">
    <source>
        <dbReference type="Proteomes" id="UP001629536"/>
    </source>
</evidence>
<sequence>MEINLIKLSKSQLKLLKKIAKSPIYPQNKPFSNDFELLLHQKLIQQNNKLDSFYNNVNPTFCISEKGILFISYNKDNNKRFWIPTIISIVAVTISVIALIKSFLF</sequence>
<feature type="transmembrane region" description="Helical" evidence="1">
    <location>
        <begin position="81"/>
        <end position="104"/>
    </location>
</feature>
<gene>
    <name evidence="2" type="ORF">ABGF40_06055</name>
</gene>
<dbReference type="EMBL" id="JBFNFH010000014">
    <property type="protein sequence ID" value="MFM1525236.1"/>
    <property type="molecule type" value="Genomic_DNA"/>
</dbReference>
<dbReference type="RefSeq" id="WP_408126733.1">
    <property type="nucleotide sequence ID" value="NZ_JBFNFH010000014.1"/>
</dbReference>
<comment type="caution">
    <text evidence="2">The sequence shown here is derived from an EMBL/GenBank/DDBJ whole genome shotgun (WGS) entry which is preliminary data.</text>
</comment>
<keyword evidence="1" id="KW-0812">Transmembrane</keyword>
<accession>A0ABW9F8F1</accession>
<keyword evidence="3" id="KW-1185">Reference proteome</keyword>
<keyword evidence="1" id="KW-0472">Membrane</keyword>
<name>A0ABW9F8F1_9FIRM</name>
<proteinExistence type="predicted"/>
<dbReference type="Proteomes" id="UP001629536">
    <property type="component" value="Unassembled WGS sequence"/>
</dbReference>